<keyword evidence="3 5" id="KW-0133">Cell shape</keyword>
<dbReference type="AlphaFoldDB" id="A0A174G8I3"/>
<dbReference type="PANTHER" id="PTHR34138:SF1">
    <property type="entry name" value="CELL SHAPE-DETERMINING PROTEIN MREC"/>
    <property type="match status" value="1"/>
</dbReference>
<feature type="domain" description="Rod shape-determining protein MreC beta-barrel core" evidence="9">
    <location>
        <begin position="132"/>
        <end position="283"/>
    </location>
</feature>
<keyword evidence="8" id="KW-0472">Membrane</keyword>
<name>A0A174G8I3_9FIRM</name>
<evidence type="ECO:0000256" key="8">
    <source>
        <dbReference type="SAM" id="Phobius"/>
    </source>
</evidence>
<proteinExistence type="inferred from homology"/>
<dbReference type="EMBL" id="CZAJ01000001">
    <property type="protein sequence ID" value="CUO58291.1"/>
    <property type="molecule type" value="Genomic_DNA"/>
</dbReference>
<evidence type="ECO:0000313" key="11">
    <source>
        <dbReference type="Proteomes" id="UP000095602"/>
    </source>
</evidence>
<sequence>MSKNFRNRKRKHNKKLPARYTLLIMTAVCFVTMLLSLTLNISGGPLKTVAGYVFIPMQKGINSFGIHISDKVTEIRTLKNVKAENKKLKAEVEELTTQLTTNKLEQYELDNYRQLLDLDAKYPSYPKVAASVIAKDSGNWFSTFTIDKGKKDGVDVGMNVLAGSGLVGIVTDAGDNFAKVRCIIDDASKVSGMVSTTEDNLTVSGNIKTMNDDKVITFTELKDDDNKVKEGDPVVTSYVSDRYQQGILIGYVTKIENNSNNLTKSGTITPVVDFEHIENVMVITQLKQTGDTKTADNTESAETAGDSQTENSTENK</sequence>
<comment type="function">
    <text evidence="5">Involved in formation and maintenance of cell shape.</text>
</comment>
<accession>A0A174G8I3</accession>
<organism evidence="10 11">
    <name type="scientific">Agathobacter rectalis</name>
    <dbReference type="NCBI Taxonomy" id="39491"/>
    <lineage>
        <taxon>Bacteria</taxon>
        <taxon>Bacillati</taxon>
        <taxon>Bacillota</taxon>
        <taxon>Clostridia</taxon>
        <taxon>Lachnospirales</taxon>
        <taxon>Lachnospiraceae</taxon>
        <taxon>Agathobacter</taxon>
    </lineage>
</organism>
<evidence type="ECO:0000256" key="6">
    <source>
        <dbReference type="SAM" id="Coils"/>
    </source>
</evidence>
<evidence type="ECO:0000256" key="5">
    <source>
        <dbReference type="PIRNR" id="PIRNR038471"/>
    </source>
</evidence>
<reference evidence="10 11" key="1">
    <citation type="submission" date="2015-09" db="EMBL/GenBank/DDBJ databases">
        <authorList>
            <consortium name="Pathogen Informatics"/>
        </authorList>
    </citation>
    <scope>NUCLEOTIDE SEQUENCE [LARGE SCALE GENOMIC DNA]</scope>
    <source>
        <strain evidence="10 11">2789STDY5834884</strain>
    </source>
</reference>
<evidence type="ECO:0000256" key="3">
    <source>
        <dbReference type="ARBA" id="ARBA00022960"/>
    </source>
</evidence>
<dbReference type="GO" id="GO:0005886">
    <property type="term" value="C:plasma membrane"/>
    <property type="evidence" value="ECO:0007669"/>
    <property type="project" value="TreeGrafter"/>
</dbReference>
<dbReference type="InterPro" id="IPR055342">
    <property type="entry name" value="MreC_beta-barrel_core"/>
</dbReference>
<evidence type="ECO:0000256" key="4">
    <source>
        <dbReference type="ARBA" id="ARBA00032089"/>
    </source>
</evidence>
<dbReference type="Pfam" id="PF04085">
    <property type="entry name" value="MreC"/>
    <property type="match status" value="1"/>
</dbReference>
<gene>
    <name evidence="10" type="ORF">ERS852497_00141</name>
</gene>
<dbReference type="Gene3D" id="2.40.10.340">
    <property type="entry name" value="Rod shape-determining protein MreC, domain 1"/>
    <property type="match status" value="1"/>
</dbReference>
<evidence type="ECO:0000256" key="7">
    <source>
        <dbReference type="SAM" id="MobiDB-lite"/>
    </source>
</evidence>
<keyword evidence="8" id="KW-1133">Transmembrane helix</keyword>
<dbReference type="InterPro" id="IPR007221">
    <property type="entry name" value="MreC"/>
</dbReference>
<evidence type="ECO:0000256" key="2">
    <source>
        <dbReference type="ARBA" id="ARBA00013855"/>
    </source>
</evidence>
<dbReference type="PANTHER" id="PTHR34138">
    <property type="entry name" value="CELL SHAPE-DETERMINING PROTEIN MREC"/>
    <property type="match status" value="1"/>
</dbReference>
<dbReference type="GO" id="GO:0008360">
    <property type="term" value="P:regulation of cell shape"/>
    <property type="evidence" value="ECO:0007669"/>
    <property type="project" value="UniProtKB-KW"/>
</dbReference>
<feature type="transmembrane region" description="Helical" evidence="8">
    <location>
        <begin position="20"/>
        <end position="39"/>
    </location>
</feature>
<dbReference type="InterPro" id="IPR042177">
    <property type="entry name" value="Cell/Rod_1"/>
</dbReference>
<protein>
    <recommendedName>
        <fullName evidence="2 5">Cell shape-determining protein MreC</fullName>
    </recommendedName>
    <alternativeName>
        <fullName evidence="4 5">Cell shape protein MreC</fullName>
    </alternativeName>
</protein>
<dbReference type="Gene3D" id="2.40.10.350">
    <property type="entry name" value="Rod shape-determining protein MreC, domain 2"/>
    <property type="match status" value="1"/>
</dbReference>
<dbReference type="InterPro" id="IPR042175">
    <property type="entry name" value="Cell/Rod_MreC_2"/>
</dbReference>
<dbReference type="Proteomes" id="UP000095602">
    <property type="component" value="Unassembled WGS sequence"/>
</dbReference>
<evidence type="ECO:0000313" key="10">
    <source>
        <dbReference type="EMBL" id="CUO58291.1"/>
    </source>
</evidence>
<keyword evidence="8" id="KW-0812">Transmembrane</keyword>
<dbReference type="PIRSF" id="PIRSF038471">
    <property type="entry name" value="MreC"/>
    <property type="match status" value="1"/>
</dbReference>
<feature type="region of interest" description="Disordered" evidence="7">
    <location>
        <begin position="288"/>
        <end position="316"/>
    </location>
</feature>
<keyword evidence="6" id="KW-0175">Coiled coil</keyword>
<evidence type="ECO:0000256" key="1">
    <source>
        <dbReference type="ARBA" id="ARBA00009369"/>
    </source>
</evidence>
<evidence type="ECO:0000259" key="9">
    <source>
        <dbReference type="Pfam" id="PF04085"/>
    </source>
</evidence>
<dbReference type="RefSeq" id="WP_015516383.1">
    <property type="nucleotide sequence ID" value="NZ_CZAJ01000001.1"/>
</dbReference>
<feature type="coiled-coil region" evidence="6">
    <location>
        <begin position="71"/>
        <end position="105"/>
    </location>
</feature>
<comment type="similarity">
    <text evidence="1 5">Belongs to the MreC family.</text>
</comment>
<dbReference type="NCBIfam" id="TIGR00219">
    <property type="entry name" value="mreC"/>
    <property type="match status" value="1"/>
</dbReference>